<dbReference type="AlphaFoldDB" id="A0A6G9QJ70"/>
<dbReference type="KEGG" id="saes:HBH39_08705"/>
<feature type="domain" description="Methyltransferase type 11" evidence="1">
    <location>
        <begin position="74"/>
        <end position="122"/>
    </location>
</feature>
<name>A0A6G9QJ70_9GAMM</name>
<dbReference type="InterPro" id="IPR029063">
    <property type="entry name" value="SAM-dependent_MTases_sf"/>
</dbReference>
<dbReference type="SUPFAM" id="SSF53335">
    <property type="entry name" value="S-adenosyl-L-methionine-dependent methyltransferases"/>
    <property type="match status" value="1"/>
</dbReference>
<dbReference type="InterPro" id="IPR013216">
    <property type="entry name" value="Methyltransf_11"/>
</dbReference>
<dbReference type="GO" id="GO:0008757">
    <property type="term" value="F:S-adenosylmethionine-dependent methyltransferase activity"/>
    <property type="evidence" value="ECO:0007669"/>
    <property type="project" value="InterPro"/>
</dbReference>
<dbReference type="Pfam" id="PF08241">
    <property type="entry name" value="Methyltransf_11"/>
    <property type="match status" value="1"/>
</dbReference>
<organism evidence="2 3">
    <name type="scientific">Shewanella aestuarii</name>
    <dbReference type="NCBI Taxonomy" id="1028752"/>
    <lineage>
        <taxon>Bacteria</taxon>
        <taxon>Pseudomonadati</taxon>
        <taxon>Pseudomonadota</taxon>
        <taxon>Gammaproteobacteria</taxon>
        <taxon>Alteromonadales</taxon>
        <taxon>Shewanellaceae</taxon>
        <taxon>Shewanella</taxon>
    </lineage>
</organism>
<gene>
    <name evidence="2" type="ORF">HBH39_08705</name>
</gene>
<evidence type="ECO:0000259" key="1">
    <source>
        <dbReference type="Pfam" id="PF08241"/>
    </source>
</evidence>
<keyword evidence="2" id="KW-0489">Methyltransferase</keyword>
<protein>
    <submittedName>
        <fullName evidence="2">Class I SAM-dependent methyltransferase</fullName>
    </submittedName>
</protein>
<keyword evidence="2" id="KW-0808">Transferase</keyword>
<reference evidence="2 3" key="1">
    <citation type="submission" date="2020-03" db="EMBL/GenBank/DDBJ databases">
        <title>Complete genome sequence of Shewanella sp.</title>
        <authorList>
            <person name="Kim Y.-S."/>
            <person name="Kim S.-J."/>
            <person name="Jung H.-K."/>
            <person name="Kim K.-H."/>
        </authorList>
    </citation>
    <scope>NUCLEOTIDE SEQUENCE [LARGE SCALE GENOMIC DNA]</scope>
    <source>
        <strain evidence="2 3">PN3F2</strain>
    </source>
</reference>
<dbReference type="RefSeq" id="WP_167677431.1">
    <property type="nucleotide sequence ID" value="NZ_CP050313.1"/>
</dbReference>
<accession>A0A6G9QJ70</accession>
<keyword evidence="3" id="KW-1185">Reference proteome</keyword>
<proteinExistence type="predicted"/>
<dbReference type="GO" id="GO:0032259">
    <property type="term" value="P:methylation"/>
    <property type="evidence" value="ECO:0007669"/>
    <property type="project" value="UniProtKB-KW"/>
</dbReference>
<evidence type="ECO:0000313" key="3">
    <source>
        <dbReference type="Proteomes" id="UP000502608"/>
    </source>
</evidence>
<dbReference type="Proteomes" id="UP000502608">
    <property type="component" value="Chromosome"/>
</dbReference>
<evidence type="ECO:0000313" key="2">
    <source>
        <dbReference type="EMBL" id="QIR14556.1"/>
    </source>
</evidence>
<sequence length="248" mass="28463">MDIASNEQIKPMQWQDLCCGSLIEKEIEANLALWWPRIFGYHFLKLGPLSSDINTLHCQINHHFSLYEEEGADVQASHQHLPLQNNSIDAVLMANLLEYEQDPYRVLRESDRVLVSGGYIFIIGFNPVSPTFIGKLLPKYQTRIPWNGQFFMPSRVKDWMGLLGYQVLADERMVYHHLLSEPSKSIYWQKLLAKWLPSTGSLYFIVARKLDCPLTPTREKQSVKTKGWATAPTAGRAGFKINPNNIDK</sequence>
<dbReference type="Gene3D" id="3.40.50.150">
    <property type="entry name" value="Vaccinia Virus protein VP39"/>
    <property type="match status" value="1"/>
</dbReference>
<dbReference type="EMBL" id="CP050313">
    <property type="protein sequence ID" value="QIR14556.1"/>
    <property type="molecule type" value="Genomic_DNA"/>
</dbReference>